<dbReference type="EMBL" id="AP026866">
    <property type="protein sequence ID" value="BDS07080.1"/>
    <property type="molecule type" value="Genomic_DNA"/>
</dbReference>
<evidence type="ECO:0000256" key="1">
    <source>
        <dbReference type="SAM" id="SignalP"/>
    </source>
</evidence>
<organism evidence="3">
    <name type="scientific">Oceaniferula spumae</name>
    <dbReference type="NCBI Taxonomy" id="2979115"/>
    <lineage>
        <taxon>Bacteria</taxon>
        <taxon>Pseudomonadati</taxon>
        <taxon>Verrucomicrobiota</taxon>
        <taxon>Verrucomicrobiia</taxon>
        <taxon>Verrucomicrobiales</taxon>
        <taxon>Verrucomicrobiaceae</taxon>
        <taxon>Oceaniferula</taxon>
    </lineage>
</organism>
<accession>A0AAT9FM81</accession>
<dbReference type="AlphaFoldDB" id="A0AAT9FM81"/>
<sequence length="247" mass="25099">MKHILLTSTLLAGSFVSAQAAAVVLDDWALSQGAATLTNANTDSPTVGDGTADNADATGVYANFGAAVTLANVGDKLTFSGTVDLVGITANNGGGFRFAIFNGPHDAATSYFVFAGTTSGPSRLYERTTAGTFVSNSGIASFQSSAANAGSVDSGVYTFAISLERTAGGVQVDTLMNQGATEYATISYEDTTPLTTFSGVGFLGTGNLNADQMAFSGVTVDFSPVPEPSSTSLLGLGGLALILRRRR</sequence>
<evidence type="ECO:0000313" key="3">
    <source>
        <dbReference type="EMBL" id="BDS07080.1"/>
    </source>
</evidence>
<feature type="chain" id="PRO_5043759148" description="Ice-binding protein C-terminal domain-containing protein" evidence="1">
    <location>
        <begin position="21"/>
        <end position="247"/>
    </location>
</feature>
<dbReference type="Pfam" id="PF07589">
    <property type="entry name" value="PEP-CTERM"/>
    <property type="match status" value="1"/>
</dbReference>
<reference evidence="3" key="1">
    <citation type="submission" date="2024-07" db="EMBL/GenBank/DDBJ databases">
        <title>Complete genome sequence of Verrucomicrobiaceae bacterium NT6N.</title>
        <authorList>
            <person name="Huang C."/>
            <person name="Takami H."/>
            <person name="Hamasaki K."/>
        </authorList>
    </citation>
    <scope>NUCLEOTIDE SEQUENCE</scope>
    <source>
        <strain evidence="3">NT6N</strain>
    </source>
</reference>
<dbReference type="InterPro" id="IPR013424">
    <property type="entry name" value="Ice-binding_C"/>
</dbReference>
<dbReference type="NCBIfam" id="TIGR02595">
    <property type="entry name" value="PEP_CTERM"/>
    <property type="match status" value="1"/>
</dbReference>
<keyword evidence="1" id="KW-0732">Signal</keyword>
<gene>
    <name evidence="3" type="ORF">NT6N_21200</name>
</gene>
<protein>
    <recommendedName>
        <fullName evidence="2">Ice-binding protein C-terminal domain-containing protein</fullName>
    </recommendedName>
</protein>
<feature type="signal peptide" evidence="1">
    <location>
        <begin position="1"/>
        <end position="20"/>
    </location>
</feature>
<evidence type="ECO:0000259" key="2">
    <source>
        <dbReference type="Pfam" id="PF07589"/>
    </source>
</evidence>
<dbReference type="KEGG" id="osu:NT6N_21200"/>
<proteinExistence type="predicted"/>
<name>A0AAT9FM81_9BACT</name>
<feature type="domain" description="Ice-binding protein C-terminal" evidence="2">
    <location>
        <begin position="224"/>
        <end position="246"/>
    </location>
</feature>